<feature type="region of interest" description="Disordered" evidence="2">
    <location>
        <begin position="80"/>
        <end position="125"/>
    </location>
</feature>
<protein>
    <recommendedName>
        <fullName evidence="3">BZIP domain-containing protein</fullName>
    </recommendedName>
</protein>
<evidence type="ECO:0000256" key="2">
    <source>
        <dbReference type="SAM" id="MobiDB-lite"/>
    </source>
</evidence>
<reference evidence="4" key="1">
    <citation type="submission" date="2023-01" db="EMBL/GenBank/DDBJ databases">
        <title>The chitinases involved in constricting ring structure development in the nematode-trapping fungus Drechslerella dactyloides.</title>
        <authorList>
            <person name="Wang R."/>
            <person name="Zhang L."/>
            <person name="Tang P."/>
            <person name="Li S."/>
            <person name="Liang L."/>
        </authorList>
    </citation>
    <scope>NUCLEOTIDE SEQUENCE</scope>
    <source>
        <strain evidence="4">YMF1.00031</strain>
    </source>
</reference>
<accession>A0AAD6IVZ9</accession>
<dbReference type="CDD" id="cd12193">
    <property type="entry name" value="bZIP_GCN4"/>
    <property type="match status" value="1"/>
</dbReference>
<dbReference type="SUPFAM" id="SSF57959">
    <property type="entry name" value="Leucine zipper domain"/>
    <property type="match status" value="1"/>
</dbReference>
<dbReference type="SMART" id="SM00338">
    <property type="entry name" value="BRLZ"/>
    <property type="match status" value="1"/>
</dbReference>
<dbReference type="InterPro" id="IPR046347">
    <property type="entry name" value="bZIP_sf"/>
</dbReference>
<feature type="coiled-coil region" evidence="1">
    <location>
        <begin position="548"/>
        <end position="582"/>
    </location>
</feature>
<keyword evidence="5" id="KW-1185">Reference proteome</keyword>
<dbReference type="Pfam" id="PF07716">
    <property type="entry name" value="bZIP_2"/>
    <property type="match status" value="1"/>
</dbReference>
<gene>
    <name evidence="4" type="ORF">Dda_5098</name>
</gene>
<dbReference type="InterPro" id="IPR004827">
    <property type="entry name" value="bZIP"/>
</dbReference>
<dbReference type="AlphaFoldDB" id="A0AAD6IVZ9"/>
<feature type="domain" description="BZIP" evidence="3">
    <location>
        <begin position="536"/>
        <end position="575"/>
    </location>
</feature>
<comment type="caution">
    <text evidence="4">The sequence shown here is derived from an EMBL/GenBank/DDBJ whole genome shotgun (WGS) entry which is preliminary data.</text>
</comment>
<dbReference type="EMBL" id="JAQGDS010000006">
    <property type="protein sequence ID" value="KAJ6259461.1"/>
    <property type="molecule type" value="Genomic_DNA"/>
</dbReference>
<dbReference type="Proteomes" id="UP001221413">
    <property type="component" value="Unassembled WGS sequence"/>
</dbReference>
<evidence type="ECO:0000259" key="3">
    <source>
        <dbReference type="PROSITE" id="PS50217"/>
    </source>
</evidence>
<feature type="compositionally biased region" description="Polar residues" evidence="2">
    <location>
        <begin position="153"/>
        <end position="164"/>
    </location>
</feature>
<feature type="region of interest" description="Disordered" evidence="2">
    <location>
        <begin position="475"/>
        <end position="515"/>
    </location>
</feature>
<keyword evidence="1" id="KW-0175">Coiled coil</keyword>
<evidence type="ECO:0000313" key="5">
    <source>
        <dbReference type="Proteomes" id="UP001221413"/>
    </source>
</evidence>
<dbReference type="PROSITE" id="PS50217">
    <property type="entry name" value="BZIP"/>
    <property type="match status" value="1"/>
</dbReference>
<feature type="compositionally biased region" description="Low complexity" evidence="2">
    <location>
        <begin position="105"/>
        <end position="125"/>
    </location>
</feature>
<feature type="region of interest" description="Disordered" evidence="2">
    <location>
        <begin position="147"/>
        <end position="173"/>
    </location>
</feature>
<evidence type="ECO:0000256" key="1">
    <source>
        <dbReference type="SAM" id="Coils"/>
    </source>
</evidence>
<dbReference type="PROSITE" id="PS00036">
    <property type="entry name" value="BZIP_BASIC"/>
    <property type="match status" value="1"/>
</dbReference>
<dbReference type="Gene3D" id="3.30.160.60">
    <property type="entry name" value="Classic Zinc Finger"/>
    <property type="match status" value="1"/>
</dbReference>
<proteinExistence type="predicted"/>
<dbReference type="GO" id="GO:0003700">
    <property type="term" value="F:DNA-binding transcription factor activity"/>
    <property type="evidence" value="ECO:0007669"/>
    <property type="project" value="InterPro"/>
</dbReference>
<evidence type="ECO:0000313" key="4">
    <source>
        <dbReference type="EMBL" id="KAJ6259461.1"/>
    </source>
</evidence>
<name>A0AAD6IVZ9_DREDA</name>
<organism evidence="4 5">
    <name type="scientific">Drechslerella dactyloides</name>
    <name type="common">Nematode-trapping fungus</name>
    <name type="synonym">Arthrobotrys dactyloides</name>
    <dbReference type="NCBI Taxonomy" id="74499"/>
    <lineage>
        <taxon>Eukaryota</taxon>
        <taxon>Fungi</taxon>
        <taxon>Dikarya</taxon>
        <taxon>Ascomycota</taxon>
        <taxon>Pezizomycotina</taxon>
        <taxon>Orbiliomycetes</taxon>
        <taxon>Orbiliales</taxon>
        <taxon>Orbiliaceae</taxon>
        <taxon>Drechslerella</taxon>
    </lineage>
</organism>
<sequence length="591" mass="63369">MQPSQRPGSWLLPDLAGAGTTNIVPRYCRELVSTRTAPDLELAPLLPPVAIASSPAQTFLQEPPAASPAKIPLSGEFSAQSFKISPSTDPPRFAQAQENPPGWHPQATSTASPHSPALAAPPQTAAQAATDAAALFTTFNQDFELFDQPQQPPAQTSHRLSVTSHAIPDHHHPSAASIGDAVFNLGYTTSLPTSRNWSAAAAAVGASPATPSQLVQRSPFVTSAAAPEFNPALIETLSDNHRISLIRGSSPPRAPNPSSQKFTPSRIAVSSLVIASPVVVRPSIGEMLRQSDSLESLLQRDMDEDMDEDVDLPTNLHSPPSFSSSRSSSFSIVLNNPPAEFTRRQKHMEDELLTMAGLEASPHLANDMTFSPNNPLFHDFSPFVGGMAYTGRTNETLDDSPTGLDTPLFGADDAVLDDWTPLFSSEEQFNFNAAAPNGTVPMEHTPSTDGTLINPAALMLNDDSSATPPLAAVVPSRQLSDDSHKSHTPPSPSTKSMAKGSAANPKRASLNGVNRRKAVTDLPPVQFDPTNPVDIKRARNTMAARKSRARRVEKMEELADTVEKLQAEAQQLKEEREYYKTLARQHGALVD</sequence>